<proteinExistence type="predicted"/>
<accession>A0AAV9E6E3</accession>
<feature type="chain" id="PRO_5043541314" evidence="1">
    <location>
        <begin position="26"/>
        <end position="107"/>
    </location>
</feature>
<keyword evidence="3" id="KW-1185">Reference proteome</keyword>
<organism evidence="2 3">
    <name type="scientific">Acorus calamus</name>
    <name type="common">Sweet flag</name>
    <dbReference type="NCBI Taxonomy" id="4465"/>
    <lineage>
        <taxon>Eukaryota</taxon>
        <taxon>Viridiplantae</taxon>
        <taxon>Streptophyta</taxon>
        <taxon>Embryophyta</taxon>
        <taxon>Tracheophyta</taxon>
        <taxon>Spermatophyta</taxon>
        <taxon>Magnoliopsida</taxon>
        <taxon>Liliopsida</taxon>
        <taxon>Acoraceae</taxon>
        <taxon>Acorus</taxon>
    </lineage>
</organism>
<dbReference type="AlphaFoldDB" id="A0AAV9E6E3"/>
<evidence type="ECO:0000256" key="1">
    <source>
        <dbReference type="SAM" id="SignalP"/>
    </source>
</evidence>
<reference evidence="2" key="2">
    <citation type="submission" date="2023-06" db="EMBL/GenBank/DDBJ databases">
        <authorList>
            <person name="Ma L."/>
            <person name="Liu K.-W."/>
            <person name="Li Z."/>
            <person name="Hsiao Y.-Y."/>
            <person name="Qi Y."/>
            <person name="Fu T."/>
            <person name="Tang G."/>
            <person name="Zhang D."/>
            <person name="Sun W.-H."/>
            <person name="Liu D.-K."/>
            <person name="Li Y."/>
            <person name="Chen G.-Z."/>
            <person name="Liu X.-D."/>
            <person name="Liao X.-Y."/>
            <person name="Jiang Y.-T."/>
            <person name="Yu X."/>
            <person name="Hao Y."/>
            <person name="Huang J."/>
            <person name="Zhao X.-W."/>
            <person name="Ke S."/>
            <person name="Chen Y.-Y."/>
            <person name="Wu W.-L."/>
            <person name="Hsu J.-L."/>
            <person name="Lin Y.-F."/>
            <person name="Huang M.-D."/>
            <person name="Li C.-Y."/>
            <person name="Huang L."/>
            <person name="Wang Z.-W."/>
            <person name="Zhao X."/>
            <person name="Zhong W.-Y."/>
            <person name="Peng D.-H."/>
            <person name="Ahmad S."/>
            <person name="Lan S."/>
            <person name="Zhang J.-S."/>
            <person name="Tsai W.-C."/>
            <person name="Van De Peer Y."/>
            <person name="Liu Z.-J."/>
        </authorList>
    </citation>
    <scope>NUCLEOTIDE SEQUENCE</scope>
    <source>
        <strain evidence="2">CP</strain>
        <tissue evidence="2">Leaves</tissue>
    </source>
</reference>
<comment type="caution">
    <text evidence="2">The sequence shown here is derived from an EMBL/GenBank/DDBJ whole genome shotgun (WGS) entry which is preliminary data.</text>
</comment>
<keyword evidence="1" id="KW-0732">Signal</keyword>
<gene>
    <name evidence="2" type="ORF">QJS10_CPA10g01797</name>
</gene>
<dbReference type="Proteomes" id="UP001180020">
    <property type="component" value="Unassembled WGS sequence"/>
</dbReference>
<reference evidence="2" key="1">
    <citation type="journal article" date="2023" name="Nat. Commun.">
        <title>Diploid and tetraploid genomes of Acorus and the evolution of monocots.</title>
        <authorList>
            <person name="Ma L."/>
            <person name="Liu K.W."/>
            <person name="Li Z."/>
            <person name="Hsiao Y.Y."/>
            <person name="Qi Y."/>
            <person name="Fu T."/>
            <person name="Tang G.D."/>
            <person name="Zhang D."/>
            <person name="Sun W.H."/>
            <person name="Liu D.K."/>
            <person name="Li Y."/>
            <person name="Chen G.Z."/>
            <person name="Liu X.D."/>
            <person name="Liao X.Y."/>
            <person name="Jiang Y.T."/>
            <person name="Yu X."/>
            <person name="Hao Y."/>
            <person name="Huang J."/>
            <person name="Zhao X.W."/>
            <person name="Ke S."/>
            <person name="Chen Y.Y."/>
            <person name="Wu W.L."/>
            <person name="Hsu J.L."/>
            <person name="Lin Y.F."/>
            <person name="Huang M.D."/>
            <person name="Li C.Y."/>
            <person name="Huang L."/>
            <person name="Wang Z.W."/>
            <person name="Zhao X."/>
            <person name="Zhong W.Y."/>
            <person name="Peng D.H."/>
            <person name="Ahmad S."/>
            <person name="Lan S."/>
            <person name="Zhang J.S."/>
            <person name="Tsai W.C."/>
            <person name="Van de Peer Y."/>
            <person name="Liu Z.J."/>
        </authorList>
    </citation>
    <scope>NUCLEOTIDE SEQUENCE</scope>
    <source>
        <strain evidence="2">CP</strain>
    </source>
</reference>
<dbReference type="EMBL" id="JAUJYO010000010">
    <property type="protein sequence ID" value="KAK1307522.1"/>
    <property type="molecule type" value="Genomic_DNA"/>
</dbReference>
<feature type="signal peptide" evidence="1">
    <location>
        <begin position="1"/>
        <end position="25"/>
    </location>
</feature>
<name>A0AAV9E6E3_ACOCL</name>
<evidence type="ECO:0000313" key="2">
    <source>
        <dbReference type="EMBL" id="KAK1307522.1"/>
    </source>
</evidence>
<protein>
    <submittedName>
        <fullName evidence="2">Uncharacterized protein</fullName>
    </submittedName>
</protein>
<sequence>MKEFQGSSLSIVLLSFFFLFSSMQSSSTSASIDAMPLQLSRSELVKIAGYGEERLSSVLVTGTVLCESCSDERVSVSRTSYVSDLREQILHAREQDISQHLNFPYLD</sequence>
<evidence type="ECO:0000313" key="3">
    <source>
        <dbReference type="Proteomes" id="UP001180020"/>
    </source>
</evidence>